<dbReference type="EMBL" id="BMLZ01000002">
    <property type="protein sequence ID" value="GGP28647.1"/>
    <property type="molecule type" value="Genomic_DNA"/>
</dbReference>
<evidence type="ECO:0000313" key="4">
    <source>
        <dbReference type="Proteomes" id="UP000652720"/>
    </source>
</evidence>
<dbReference type="AlphaFoldDB" id="A0AAV4K0Q8"/>
<reference evidence="1" key="4">
    <citation type="submission" date="2023-08" db="EMBL/GenBank/DDBJ databases">
        <authorList>
            <person name="Sun Q."/>
            <person name="Zhou Y."/>
        </authorList>
    </citation>
    <scope>NUCLEOTIDE SEQUENCE</scope>
    <source>
        <strain evidence="2">CGMCC 1.8884</strain>
        <strain evidence="1">CGMCC 1.8885</strain>
    </source>
</reference>
<sequence>MHRRRFPDCAGIKRNPYEVESGGLGFHWRGRSFGGLELSGMLEGDVAWSALNTAHDVVLEGLGEDGEHPRALASAHVDVQPVAGGWQLRLLTPDGETLRQEVWRTST</sequence>
<reference evidence="1" key="2">
    <citation type="journal article" date="2014" name="Int. J. Syst. Evol. Microbiol.">
        <title>Complete genome sequence of Corynebacterium casei LMG S-19264T (=DSM 44701T), isolated from a smear-ripened cheese.</title>
        <authorList>
            <consortium name="US DOE Joint Genome Institute (JGI-PGF)"/>
            <person name="Walter F."/>
            <person name="Albersmeier A."/>
            <person name="Kalinowski J."/>
            <person name="Ruckert C."/>
        </authorList>
    </citation>
    <scope>NUCLEOTIDE SEQUENCE</scope>
    <source>
        <strain evidence="1">CGMCC 1.8885</strain>
    </source>
</reference>
<protein>
    <submittedName>
        <fullName evidence="1">Uncharacterized protein</fullName>
    </submittedName>
</protein>
<evidence type="ECO:0000313" key="3">
    <source>
        <dbReference type="Proteomes" id="UP000630135"/>
    </source>
</evidence>
<dbReference type="Proteomes" id="UP000630135">
    <property type="component" value="Unassembled WGS sequence"/>
</dbReference>
<name>A0AAV4K0Q8_9DEIO</name>
<dbReference type="Proteomes" id="UP000652720">
    <property type="component" value="Unassembled WGS sequence"/>
</dbReference>
<evidence type="ECO:0000313" key="2">
    <source>
        <dbReference type="EMBL" id="GGP28647.1"/>
    </source>
</evidence>
<evidence type="ECO:0000313" key="1">
    <source>
        <dbReference type="EMBL" id="GGI73390.1"/>
    </source>
</evidence>
<reference evidence="3" key="3">
    <citation type="journal article" date="2019" name="Int. J. Syst. Evol. Microbiol.">
        <title>The Global Catalogue of Microorganisms (GCM) 10K type strain sequencing project: providing services to taxonomists for standard genome sequencing and annotation.</title>
        <authorList>
            <consortium name="The Broad Institute Genomics Platform"/>
            <consortium name="The Broad Institute Genome Sequencing Center for Infectious Disease"/>
            <person name="Wu L."/>
            <person name="Ma J."/>
        </authorList>
    </citation>
    <scope>NUCLEOTIDE SEQUENCE [LARGE SCALE GENOMIC DNA]</scope>
    <source>
        <strain evidence="3">CGMCC 1.8884</strain>
    </source>
</reference>
<gene>
    <name evidence="2" type="ORF">GCM10008021_02980</name>
    <name evidence="1" type="ORF">GCM10010914_04230</name>
</gene>
<keyword evidence="3" id="KW-1185">Reference proteome</keyword>
<dbReference type="EMBL" id="BMMA01000002">
    <property type="protein sequence ID" value="GGI73390.1"/>
    <property type="molecule type" value="Genomic_DNA"/>
</dbReference>
<organism evidence="1 4">
    <name type="scientific">Deinococcus wulumuqiensis</name>
    <dbReference type="NCBI Taxonomy" id="980427"/>
    <lineage>
        <taxon>Bacteria</taxon>
        <taxon>Thermotogati</taxon>
        <taxon>Deinococcota</taxon>
        <taxon>Deinococci</taxon>
        <taxon>Deinococcales</taxon>
        <taxon>Deinococcaceae</taxon>
        <taxon>Deinococcus</taxon>
    </lineage>
</organism>
<accession>A0AAV4K0Q8</accession>
<proteinExistence type="predicted"/>
<comment type="caution">
    <text evidence="1">The sequence shown here is derived from an EMBL/GenBank/DDBJ whole genome shotgun (WGS) entry which is preliminary data.</text>
</comment>
<reference evidence="2" key="1">
    <citation type="journal article" date="2014" name="Int. J. Syst. Evol. Microbiol.">
        <title>Complete genome of a new Firmicutes species belonging to the dominant human colonic microbiota ('Ruminococcus bicirculans') reveals two chromosomes and a selective capacity to utilize plant glucans.</title>
        <authorList>
            <consortium name="NISC Comparative Sequencing Program"/>
            <person name="Wegmann U."/>
            <person name="Louis P."/>
            <person name="Goesmann A."/>
            <person name="Henrissat B."/>
            <person name="Duncan S.H."/>
            <person name="Flint H.J."/>
        </authorList>
    </citation>
    <scope>NUCLEOTIDE SEQUENCE</scope>
    <source>
        <strain evidence="2">CGMCC 1.8884</strain>
    </source>
</reference>